<keyword evidence="1" id="KW-0472">Membrane</keyword>
<name>A0ABS5QAB8_9PROT</name>
<evidence type="ECO:0000313" key="2">
    <source>
        <dbReference type="EMBL" id="MBS7810610.1"/>
    </source>
</evidence>
<dbReference type="RefSeq" id="WP_213669222.1">
    <property type="nucleotide sequence ID" value="NZ_JAHCDA010000001.1"/>
</dbReference>
<organism evidence="2 3">
    <name type="scientific">Roseococcus pinisoli</name>
    <dbReference type="NCBI Taxonomy" id="2835040"/>
    <lineage>
        <taxon>Bacteria</taxon>
        <taxon>Pseudomonadati</taxon>
        <taxon>Pseudomonadota</taxon>
        <taxon>Alphaproteobacteria</taxon>
        <taxon>Acetobacterales</taxon>
        <taxon>Roseomonadaceae</taxon>
        <taxon>Roseococcus</taxon>
    </lineage>
</organism>
<proteinExistence type="predicted"/>
<comment type="caution">
    <text evidence="2">The sequence shown here is derived from an EMBL/GenBank/DDBJ whole genome shotgun (WGS) entry which is preliminary data.</text>
</comment>
<dbReference type="Proteomes" id="UP000766336">
    <property type="component" value="Unassembled WGS sequence"/>
</dbReference>
<dbReference type="EMBL" id="JAHCDA010000001">
    <property type="protein sequence ID" value="MBS7810610.1"/>
    <property type="molecule type" value="Genomic_DNA"/>
</dbReference>
<evidence type="ECO:0000256" key="1">
    <source>
        <dbReference type="SAM" id="Phobius"/>
    </source>
</evidence>
<keyword evidence="3" id="KW-1185">Reference proteome</keyword>
<feature type="transmembrane region" description="Helical" evidence="1">
    <location>
        <begin position="12"/>
        <end position="41"/>
    </location>
</feature>
<evidence type="ECO:0000313" key="3">
    <source>
        <dbReference type="Proteomes" id="UP000766336"/>
    </source>
</evidence>
<feature type="transmembrane region" description="Helical" evidence="1">
    <location>
        <begin position="61"/>
        <end position="82"/>
    </location>
</feature>
<protein>
    <submittedName>
        <fullName evidence="2">Uncharacterized protein</fullName>
    </submittedName>
</protein>
<keyword evidence="1" id="KW-0812">Transmembrane</keyword>
<sequence length="122" mass="12771">MAQGSWRRSAVLSSLAGAALSVLGTGLALGIPGAFVLIFAAPLISVIYGVGEANLFPSDSAWPFMLFLTLLMGPLVPALWLGTRRMGLSGWRRAFWMTGGMMLGSTLLAVGLYAISVGPSLR</sequence>
<keyword evidence="1" id="KW-1133">Transmembrane helix</keyword>
<accession>A0ABS5QAB8</accession>
<reference evidence="2 3" key="1">
    <citation type="submission" date="2021-05" db="EMBL/GenBank/DDBJ databases">
        <title>Roseococcus sp. XZZS9, whole genome shotgun sequencing project.</title>
        <authorList>
            <person name="Zhao G."/>
            <person name="Shen L."/>
        </authorList>
    </citation>
    <scope>NUCLEOTIDE SEQUENCE [LARGE SCALE GENOMIC DNA]</scope>
    <source>
        <strain evidence="2 3">XZZS9</strain>
    </source>
</reference>
<gene>
    <name evidence="2" type="ORF">KHU32_06655</name>
</gene>
<feature type="transmembrane region" description="Helical" evidence="1">
    <location>
        <begin position="94"/>
        <end position="115"/>
    </location>
</feature>